<dbReference type="AlphaFoldDB" id="A0AAV5IUC6"/>
<dbReference type="EMBL" id="BPVZ01000019">
    <property type="protein sequence ID" value="GKV02793.1"/>
    <property type="molecule type" value="Genomic_DNA"/>
</dbReference>
<gene>
    <name evidence="1" type="ORF">SLEP1_g15182</name>
</gene>
<organism evidence="1 2">
    <name type="scientific">Rubroshorea leprosula</name>
    <dbReference type="NCBI Taxonomy" id="152421"/>
    <lineage>
        <taxon>Eukaryota</taxon>
        <taxon>Viridiplantae</taxon>
        <taxon>Streptophyta</taxon>
        <taxon>Embryophyta</taxon>
        <taxon>Tracheophyta</taxon>
        <taxon>Spermatophyta</taxon>
        <taxon>Magnoliopsida</taxon>
        <taxon>eudicotyledons</taxon>
        <taxon>Gunneridae</taxon>
        <taxon>Pentapetalae</taxon>
        <taxon>rosids</taxon>
        <taxon>malvids</taxon>
        <taxon>Malvales</taxon>
        <taxon>Dipterocarpaceae</taxon>
        <taxon>Rubroshorea</taxon>
    </lineage>
</organism>
<comment type="caution">
    <text evidence="1">The sequence shown here is derived from an EMBL/GenBank/DDBJ whole genome shotgun (WGS) entry which is preliminary data.</text>
</comment>
<reference evidence="1 2" key="1">
    <citation type="journal article" date="2021" name="Commun. Biol.">
        <title>The genome of Shorea leprosula (Dipterocarpaceae) highlights the ecological relevance of drought in aseasonal tropical rainforests.</title>
        <authorList>
            <person name="Ng K.K.S."/>
            <person name="Kobayashi M.J."/>
            <person name="Fawcett J.A."/>
            <person name="Hatakeyama M."/>
            <person name="Paape T."/>
            <person name="Ng C.H."/>
            <person name="Ang C.C."/>
            <person name="Tnah L.H."/>
            <person name="Lee C.T."/>
            <person name="Nishiyama T."/>
            <person name="Sese J."/>
            <person name="O'Brien M.J."/>
            <person name="Copetti D."/>
            <person name="Mohd Noor M.I."/>
            <person name="Ong R.C."/>
            <person name="Putra M."/>
            <person name="Sireger I.Z."/>
            <person name="Indrioko S."/>
            <person name="Kosugi Y."/>
            <person name="Izuno A."/>
            <person name="Isagi Y."/>
            <person name="Lee S.L."/>
            <person name="Shimizu K.K."/>
        </authorList>
    </citation>
    <scope>NUCLEOTIDE SEQUENCE [LARGE SCALE GENOMIC DNA]</scope>
    <source>
        <strain evidence="1">214</strain>
    </source>
</reference>
<accession>A0AAV5IUC6</accession>
<evidence type="ECO:0000313" key="2">
    <source>
        <dbReference type="Proteomes" id="UP001054252"/>
    </source>
</evidence>
<proteinExistence type="predicted"/>
<protein>
    <submittedName>
        <fullName evidence="1">Uncharacterized protein</fullName>
    </submittedName>
</protein>
<name>A0AAV5IUC6_9ROSI</name>
<keyword evidence="2" id="KW-1185">Reference proteome</keyword>
<dbReference type="Proteomes" id="UP001054252">
    <property type="component" value="Unassembled WGS sequence"/>
</dbReference>
<sequence>MVKVGRWGMSLFRIQGVGIEHRRLLLRRWWIECKDTQLITLG</sequence>
<evidence type="ECO:0000313" key="1">
    <source>
        <dbReference type="EMBL" id="GKV02793.1"/>
    </source>
</evidence>